<dbReference type="Proteomes" id="UP001550044">
    <property type="component" value="Unassembled WGS sequence"/>
</dbReference>
<protein>
    <submittedName>
        <fullName evidence="5">GNAT family N-acetyltransferase</fullName>
    </submittedName>
</protein>
<evidence type="ECO:0000259" key="4">
    <source>
        <dbReference type="PROSITE" id="PS51186"/>
    </source>
</evidence>
<dbReference type="InterPro" id="IPR050832">
    <property type="entry name" value="Bact_Acetyltransf"/>
</dbReference>
<dbReference type="PROSITE" id="PS51186">
    <property type="entry name" value="GNAT"/>
    <property type="match status" value="1"/>
</dbReference>
<name>A0ABV2U366_9ACTN</name>
<dbReference type="EMBL" id="JBEXIP010000003">
    <property type="protein sequence ID" value="MET8432282.1"/>
    <property type="molecule type" value="Genomic_DNA"/>
</dbReference>
<dbReference type="Gene3D" id="3.40.630.30">
    <property type="match status" value="1"/>
</dbReference>
<keyword evidence="2" id="KW-0012">Acyltransferase</keyword>
<feature type="compositionally biased region" description="Basic and acidic residues" evidence="3">
    <location>
        <begin position="1"/>
        <end position="24"/>
    </location>
</feature>
<proteinExistence type="predicted"/>
<dbReference type="SUPFAM" id="SSF55729">
    <property type="entry name" value="Acyl-CoA N-acyltransferases (Nat)"/>
    <property type="match status" value="1"/>
</dbReference>
<dbReference type="CDD" id="cd04301">
    <property type="entry name" value="NAT_SF"/>
    <property type="match status" value="1"/>
</dbReference>
<feature type="region of interest" description="Disordered" evidence="3">
    <location>
        <begin position="1"/>
        <end position="63"/>
    </location>
</feature>
<keyword evidence="1" id="KW-0808">Transferase</keyword>
<dbReference type="Pfam" id="PF00583">
    <property type="entry name" value="Acetyltransf_1"/>
    <property type="match status" value="1"/>
</dbReference>
<reference evidence="5 6" key="1">
    <citation type="submission" date="2024-06" db="EMBL/GenBank/DDBJ databases">
        <title>The Natural Products Discovery Center: Release of the First 8490 Sequenced Strains for Exploring Actinobacteria Biosynthetic Diversity.</title>
        <authorList>
            <person name="Kalkreuter E."/>
            <person name="Kautsar S.A."/>
            <person name="Yang D."/>
            <person name="Bader C.D."/>
            <person name="Teijaro C.N."/>
            <person name="Fluegel L."/>
            <person name="Davis C.M."/>
            <person name="Simpson J.R."/>
            <person name="Lauterbach L."/>
            <person name="Steele A.D."/>
            <person name="Gui C."/>
            <person name="Meng S."/>
            <person name="Li G."/>
            <person name="Viehrig K."/>
            <person name="Ye F."/>
            <person name="Su P."/>
            <person name="Kiefer A.F."/>
            <person name="Nichols A."/>
            <person name="Cepeda A.J."/>
            <person name="Yan W."/>
            <person name="Fan B."/>
            <person name="Jiang Y."/>
            <person name="Adhikari A."/>
            <person name="Zheng C.-J."/>
            <person name="Schuster L."/>
            <person name="Cowan T.M."/>
            <person name="Smanski M.J."/>
            <person name="Chevrette M.G."/>
            <person name="De Carvalho L.P.S."/>
            <person name="Shen B."/>
        </authorList>
    </citation>
    <scope>NUCLEOTIDE SEQUENCE [LARGE SCALE GENOMIC DNA]</scope>
    <source>
        <strain evidence="5 6">NPDC005137</strain>
    </source>
</reference>
<sequence length="224" mass="24840">MPVRRADGHGRRRDRVTARGGDRARCRRGHPAAEAPPLVRVRPRPCSRTAGRADRRRNRAPTRRVPPLMIRIATPADLDAIVQLHAEARATYYRGHLPEEEYAGAAEVGRSRGGWSRAIDRPDATVLCAERDGTLVGVAAFAVRDGVMHLTQLHVSPSHWRTGIGTELHTACVDAWRQAGVDSTQLEVFVHNTRAQSFYADRGWTPDPDHPRAGTHLILRLTVS</sequence>
<dbReference type="RefSeq" id="WP_356708758.1">
    <property type="nucleotide sequence ID" value="NZ_JBEXIP010000003.1"/>
</dbReference>
<feature type="domain" description="N-acetyltransferase" evidence="4">
    <location>
        <begin position="68"/>
        <end position="224"/>
    </location>
</feature>
<evidence type="ECO:0000256" key="3">
    <source>
        <dbReference type="SAM" id="MobiDB-lite"/>
    </source>
</evidence>
<dbReference type="PANTHER" id="PTHR43877">
    <property type="entry name" value="AMINOALKYLPHOSPHONATE N-ACETYLTRANSFERASE-RELATED-RELATED"/>
    <property type="match status" value="1"/>
</dbReference>
<keyword evidence="6" id="KW-1185">Reference proteome</keyword>
<organism evidence="5 6">
    <name type="scientific">Streptomyces sp. 900116325</name>
    <dbReference type="NCBI Taxonomy" id="3154295"/>
    <lineage>
        <taxon>Bacteria</taxon>
        <taxon>Bacillati</taxon>
        <taxon>Actinomycetota</taxon>
        <taxon>Actinomycetes</taxon>
        <taxon>Kitasatosporales</taxon>
        <taxon>Streptomycetaceae</taxon>
        <taxon>Streptomyces</taxon>
    </lineage>
</organism>
<dbReference type="InterPro" id="IPR000182">
    <property type="entry name" value="GNAT_dom"/>
</dbReference>
<evidence type="ECO:0000256" key="2">
    <source>
        <dbReference type="ARBA" id="ARBA00023315"/>
    </source>
</evidence>
<evidence type="ECO:0000256" key="1">
    <source>
        <dbReference type="ARBA" id="ARBA00022679"/>
    </source>
</evidence>
<evidence type="ECO:0000313" key="5">
    <source>
        <dbReference type="EMBL" id="MET8432282.1"/>
    </source>
</evidence>
<comment type="caution">
    <text evidence="5">The sequence shown here is derived from an EMBL/GenBank/DDBJ whole genome shotgun (WGS) entry which is preliminary data.</text>
</comment>
<dbReference type="InterPro" id="IPR016181">
    <property type="entry name" value="Acyl_CoA_acyltransferase"/>
</dbReference>
<gene>
    <name evidence="5" type="ORF">ABZV61_05655</name>
</gene>
<accession>A0ABV2U366</accession>
<evidence type="ECO:0000313" key="6">
    <source>
        <dbReference type="Proteomes" id="UP001550044"/>
    </source>
</evidence>